<dbReference type="PANTHER" id="PTHR43289">
    <property type="entry name" value="MITOGEN-ACTIVATED PROTEIN KINASE KINASE KINASE 20-RELATED"/>
    <property type="match status" value="1"/>
</dbReference>
<dbReference type="KEGG" id="bbae:FRD01_10220"/>
<dbReference type="Gene3D" id="2.40.10.220">
    <property type="entry name" value="predicted glycosyltransferase like domains"/>
    <property type="match status" value="1"/>
</dbReference>
<dbReference type="Gene3D" id="1.10.510.10">
    <property type="entry name" value="Transferase(Phosphotransferase) domain 1"/>
    <property type="match status" value="1"/>
</dbReference>
<keyword evidence="1" id="KW-0808">Transferase</keyword>
<accession>A0A5B8XRN5</accession>
<protein>
    <submittedName>
        <fullName evidence="6">Protein kinase</fullName>
    </submittedName>
</protein>
<dbReference type="Gene3D" id="3.30.200.20">
    <property type="entry name" value="Phosphorylase Kinase, domain 1"/>
    <property type="match status" value="1"/>
</dbReference>
<dbReference type="SUPFAM" id="SSF56112">
    <property type="entry name" value="Protein kinase-like (PK-like)"/>
    <property type="match status" value="1"/>
</dbReference>
<keyword evidence="2" id="KW-0547">Nucleotide-binding</keyword>
<dbReference type="CDD" id="cd14014">
    <property type="entry name" value="STKc_PknB_like"/>
    <property type="match status" value="1"/>
</dbReference>
<keyword evidence="7" id="KW-1185">Reference proteome</keyword>
<dbReference type="PANTHER" id="PTHR43289:SF6">
    <property type="entry name" value="SERINE_THREONINE-PROTEIN KINASE NEKL-3"/>
    <property type="match status" value="1"/>
</dbReference>
<dbReference type="GO" id="GO:0004674">
    <property type="term" value="F:protein serine/threonine kinase activity"/>
    <property type="evidence" value="ECO:0007669"/>
    <property type="project" value="TreeGrafter"/>
</dbReference>
<dbReference type="Gene3D" id="1.25.40.10">
    <property type="entry name" value="Tetratricopeptide repeat domain"/>
    <property type="match status" value="1"/>
</dbReference>
<evidence type="ECO:0000313" key="7">
    <source>
        <dbReference type="Proteomes" id="UP000321595"/>
    </source>
</evidence>
<gene>
    <name evidence="6" type="ORF">FRD01_10220</name>
</gene>
<keyword evidence="4" id="KW-0067">ATP-binding</keyword>
<reference evidence="6 7" key="1">
    <citation type="submission" date="2019-08" db="EMBL/GenBank/DDBJ databases">
        <authorList>
            <person name="Liang Q."/>
        </authorList>
    </citation>
    <scope>NUCLEOTIDE SEQUENCE [LARGE SCALE GENOMIC DNA]</scope>
    <source>
        <strain evidence="6 7">V1718</strain>
    </source>
</reference>
<dbReference type="InterPro" id="IPR011990">
    <property type="entry name" value="TPR-like_helical_dom_sf"/>
</dbReference>
<dbReference type="Proteomes" id="UP000321595">
    <property type="component" value="Chromosome"/>
</dbReference>
<dbReference type="PROSITE" id="PS50011">
    <property type="entry name" value="PROTEIN_KINASE_DOM"/>
    <property type="match status" value="1"/>
</dbReference>
<dbReference type="InterPro" id="IPR000719">
    <property type="entry name" value="Prot_kinase_dom"/>
</dbReference>
<dbReference type="EMBL" id="CP042467">
    <property type="protein sequence ID" value="QED27608.1"/>
    <property type="molecule type" value="Genomic_DNA"/>
</dbReference>
<organism evidence="6 7">
    <name type="scientific">Microvenator marinus</name>
    <dbReference type="NCBI Taxonomy" id="2600177"/>
    <lineage>
        <taxon>Bacteria</taxon>
        <taxon>Deltaproteobacteria</taxon>
        <taxon>Bradymonadales</taxon>
        <taxon>Microvenatoraceae</taxon>
        <taxon>Microvenator</taxon>
    </lineage>
</organism>
<evidence type="ECO:0000256" key="2">
    <source>
        <dbReference type="ARBA" id="ARBA00022741"/>
    </source>
</evidence>
<evidence type="ECO:0000259" key="5">
    <source>
        <dbReference type="PROSITE" id="PS50011"/>
    </source>
</evidence>
<name>A0A5B8XRN5_9DELT</name>
<sequence>MTDDLMFEYGDTEYDDFSFATEAQPQAGLPEKGSVVDGRYRVKRRIGEGGFGWVFEVEHTMLGQSFAMKILHTRLAQDQDWHVRFRQEARATSLIGHENIVFVTDFGACPTYGYYFVMEYLDGQSLADFLERHRQLDLQSVVRFSLAASSALSAVHDLGIVHSDLKPANVMRIERPGRDVVWKFLDFGTSNLVVNSIESESVFGTPAYMPPEQAAGIEVDHRADQFALGCIIYEMLTGEIPFPTERWSDAFAEKRRKQGWTPISNYRKDIPPGVEDVIKRALALKRVERFESVSEFISEFCSAAGQKVTPVGDPLDLRVGAQRGFERSMTAPKVSIPNDAAESMVVLLQEDDSTDELASLMPRIDIVFNSVDRLRREYRRNLVGGGIYVPSDSLPPLGTPVLVNMTLLPKGLNVELEGRVVSHNLQERALPVGFGVALEKKAEVKLQDFLNKSQIAPRFEPNVLVSSVREPSAGDNLSAGEAFLLTRLPDPMRVGQIRQMLAGLPYEVDELIAELSQRGFVLLENVDRTSIKVEAIKRAPSKDRKEEVKQILELADYFERAGNFLGAMDVIRRGVEVESGRVDLRLRLARYYRDFRGNKEAARREAEAALRVEPDNKAVHTFIAGL</sequence>
<dbReference type="GO" id="GO:0005524">
    <property type="term" value="F:ATP binding"/>
    <property type="evidence" value="ECO:0007669"/>
    <property type="project" value="UniProtKB-KW"/>
</dbReference>
<dbReference type="SMART" id="SM00220">
    <property type="entry name" value="S_TKc"/>
    <property type="match status" value="1"/>
</dbReference>
<dbReference type="OrthoDB" id="9801841at2"/>
<proteinExistence type="predicted"/>
<dbReference type="InterPro" id="IPR011009">
    <property type="entry name" value="Kinase-like_dom_sf"/>
</dbReference>
<dbReference type="Pfam" id="PF00069">
    <property type="entry name" value="Pkinase"/>
    <property type="match status" value="1"/>
</dbReference>
<feature type="domain" description="Protein kinase" evidence="5">
    <location>
        <begin position="40"/>
        <end position="301"/>
    </location>
</feature>
<evidence type="ECO:0000256" key="1">
    <source>
        <dbReference type="ARBA" id="ARBA00022679"/>
    </source>
</evidence>
<dbReference type="AlphaFoldDB" id="A0A5B8XRN5"/>
<evidence type="ECO:0000256" key="4">
    <source>
        <dbReference type="ARBA" id="ARBA00022840"/>
    </source>
</evidence>
<evidence type="ECO:0000313" key="6">
    <source>
        <dbReference type="EMBL" id="QED27608.1"/>
    </source>
</evidence>
<evidence type="ECO:0000256" key="3">
    <source>
        <dbReference type="ARBA" id="ARBA00022777"/>
    </source>
</evidence>
<dbReference type="RefSeq" id="WP_146959296.1">
    <property type="nucleotide sequence ID" value="NZ_CP042467.1"/>
</dbReference>
<keyword evidence="3 6" id="KW-0418">Kinase</keyword>